<comment type="subcellular location">
    <subcellularLocation>
        <location evidence="1">Cytoplasm</location>
    </subcellularLocation>
    <text evidence="1">The tmRNA-SmpB complex associates with stalled 70S ribosomes.</text>
</comment>
<dbReference type="GO" id="GO:0070929">
    <property type="term" value="P:trans-translation"/>
    <property type="evidence" value="ECO:0007669"/>
    <property type="project" value="UniProtKB-UniRule"/>
</dbReference>
<dbReference type="AlphaFoldDB" id="A0A6G6SM10"/>
<dbReference type="KEGG" id="pvg:CRN77_09285"/>
<gene>
    <name evidence="1 2" type="primary">smpB</name>
    <name evidence="2" type="ORF">GTH24_13355</name>
</gene>
<dbReference type="InterPro" id="IPR020081">
    <property type="entry name" value="SsrA-bd_prot_CS"/>
</dbReference>
<keyword evidence="3" id="KW-1185">Reference proteome</keyword>
<accession>A0A6G6SM10</accession>
<dbReference type="NCBIfam" id="NF003843">
    <property type="entry name" value="PRK05422.1"/>
    <property type="match status" value="1"/>
</dbReference>
<dbReference type="PANTHER" id="PTHR30308">
    <property type="entry name" value="TMRNA-BINDING COMPONENT OF TRANS-TRANSLATION TAGGING COMPLEX"/>
    <property type="match status" value="1"/>
</dbReference>
<organism evidence="2 3">
    <name type="scientific">Proteus vulgaris</name>
    <dbReference type="NCBI Taxonomy" id="585"/>
    <lineage>
        <taxon>Bacteria</taxon>
        <taxon>Pseudomonadati</taxon>
        <taxon>Pseudomonadota</taxon>
        <taxon>Gammaproteobacteria</taxon>
        <taxon>Enterobacterales</taxon>
        <taxon>Morganellaceae</taxon>
        <taxon>Proteus</taxon>
    </lineage>
</organism>
<dbReference type="Gene3D" id="2.40.280.10">
    <property type="match status" value="1"/>
</dbReference>
<dbReference type="InterPro" id="IPR000037">
    <property type="entry name" value="SsrA-bd_prot"/>
</dbReference>
<dbReference type="SUPFAM" id="SSF74982">
    <property type="entry name" value="Small protein B (SmpB)"/>
    <property type="match status" value="1"/>
</dbReference>
<keyword evidence="1" id="KW-0694">RNA-binding</keyword>
<protein>
    <recommendedName>
        <fullName evidence="1">SsrA-binding protein</fullName>
    </recommendedName>
    <alternativeName>
        <fullName evidence="1">Small protein B</fullName>
    </alternativeName>
</protein>
<dbReference type="GO" id="GO:0005829">
    <property type="term" value="C:cytosol"/>
    <property type="evidence" value="ECO:0007669"/>
    <property type="project" value="TreeGrafter"/>
</dbReference>
<evidence type="ECO:0000313" key="2">
    <source>
        <dbReference type="EMBL" id="QIF94821.1"/>
    </source>
</evidence>
<sequence>MTKKKSHKPGSATIALNKRARHEYFIEDEIEAGLSLQGWEVKSLRAGKANISDSYVVMRDGEAYLFGATITPLNVASSHVVCDPTRTRKLLLKQRELDNLYGQINRDGYTVVALSLYWKNAWCKIKIGVAKGKKDHDKRETIKDREWKLDKARIMKNANR</sequence>
<comment type="function">
    <text evidence="1">Required for rescue of stalled ribosomes mediated by trans-translation. Binds to transfer-messenger RNA (tmRNA), required for stable association of tmRNA with ribosomes. tmRNA and SmpB together mimic tRNA shape, replacing the anticodon stem-loop with SmpB. tmRNA is encoded by the ssrA gene; the 2 termini fold to resemble tRNA(Ala) and it encodes a 'tag peptide', a short internal open reading frame. During trans-translation Ala-aminoacylated tmRNA acts like a tRNA, entering the A-site of stalled ribosomes, displacing the stalled mRNA. The ribosome then switches to translate the ORF on the tmRNA; the nascent peptide is terminated with the 'tag peptide' encoded by the tmRNA and targeted for degradation. The ribosome is freed to recommence translation, which seems to be the essential function of trans-translation.</text>
</comment>
<dbReference type="GO" id="GO:0070930">
    <property type="term" value="P:trans-translation-dependent protein tagging"/>
    <property type="evidence" value="ECO:0007669"/>
    <property type="project" value="TreeGrafter"/>
</dbReference>
<evidence type="ECO:0000313" key="3">
    <source>
        <dbReference type="Proteomes" id="UP000503287"/>
    </source>
</evidence>
<reference evidence="2 3" key="1">
    <citation type="submission" date="2020-01" db="EMBL/GenBank/DDBJ databases">
        <title>The genomic epidemiology of tigecycline resistance gene tet(X) variants in a swine farm in China.</title>
        <authorList>
            <person name="Peng K."/>
            <person name="Li R."/>
        </authorList>
    </citation>
    <scope>NUCLEOTIDE SEQUENCE [LARGE SCALE GENOMIC DNA]</scope>
    <source>
        <strain evidence="2 3">ZN3</strain>
    </source>
</reference>
<dbReference type="GO" id="GO:0003723">
    <property type="term" value="F:RNA binding"/>
    <property type="evidence" value="ECO:0007669"/>
    <property type="project" value="UniProtKB-UniRule"/>
</dbReference>
<dbReference type="HAMAP" id="MF_00023">
    <property type="entry name" value="SmpB"/>
    <property type="match status" value="1"/>
</dbReference>
<dbReference type="CDD" id="cd09294">
    <property type="entry name" value="SmpB"/>
    <property type="match status" value="1"/>
</dbReference>
<dbReference type="Pfam" id="PF01668">
    <property type="entry name" value="SmpB"/>
    <property type="match status" value="1"/>
</dbReference>
<evidence type="ECO:0000256" key="1">
    <source>
        <dbReference type="HAMAP-Rule" id="MF_00023"/>
    </source>
</evidence>
<dbReference type="RefSeq" id="WP_072068734.1">
    <property type="nucleotide sequence ID" value="NZ_BSSP01000013.1"/>
</dbReference>
<dbReference type="NCBIfam" id="TIGR00086">
    <property type="entry name" value="smpB"/>
    <property type="match status" value="1"/>
</dbReference>
<keyword evidence="1" id="KW-0963">Cytoplasm</keyword>
<dbReference type="Proteomes" id="UP000503287">
    <property type="component" value="Chromosome"/>
</dbReference>
<name>A0A6G6SM10_PROVU</name>
<dbReference type="OrthoDB" id="9805462at2"/>
<dbReference type="InterPro" id="IPR023620">
    <property type="entry name" value="SmpB"/>
</dbReference>
<dbReference type="PANTHER" id="PTHR30308:SF2">
    <property type="entry name" value="SSRA-BINDING PROTEIN"/>
    <property type="match status" value="1"/>
</dbReference>
<dbReference type="PROSITE" id="PS01317">
    <property type="entry name" value="SSRP"/>
    <property type="match status" value="1"/>
</dbReference>
<proteinExistence type="inferred from homology"/>
<comment type="similarity">
    <text evidence="1">Belongs to the SmpB family.</text>
</comment>
<dbReference type="EMBL" id="CP047344">
    <property type="protein sequence ID" value="QIF94821.1"/>
    <property type="molecule type" value="Genomic_DNA"/>
</dbReference>